<gene>
    <name evidence="8" type="ORF">IAB68_01175</name>
</gene>
<reference evidence="8" key="1">
    <citation type="submission" date="2020-10" db="EMBL/GenBank/DDBJ databases">
        <authorList>
            <person name="Gilroy R."/>
        </authorList>
    </citation>
    <scope>NUCLEOTIDE SEQUENCE</scope>
    <source>
        <strain evidence="8">CHK193-30670</strain>
    </source>
</reference>
<comment type="subcellular location">
    <subcellularLocation>
        <location evidence="1">Membrane</location>
        <topology evidence="1">Multi-pass membrane protein</topology>
    </subcellularLocation>
</comment>
<dbReference type="InterPro" id="IPR007829">
    <property type="entry name" value="TM2"/>
</dbReference>
<evidence type="ECO:0000256" key="4">
    <source>
        <dbReference type="ARBA" id="ARBA00023136"/>
    </source>
</evidence>
<feature type="compositionally biased region" description="Basic and acidic residues" evidence="5">
    <location>
        <begin position="55"/>
        <end position="65"/>
    </location>
</feature>
<organism evidence="8 9">
    <name type="scientific">Candidatus Aphodocola excrementigallinarum</name>
    <dbReference type="NCBI Taxonomy" id="2840670"/>
    <lineage>
        <taxon>Bacteria</taxon>
        <taxon>Bacillati</taxon>
        <taxon>Bacillota</taxon>
        <taxon>Bacilli</taxon>
        <taxon>Candidatus Aphodocola</taxon>
    </lineage>
</organism>
<feature type="transmembrane region" description="Helical" evidence="6">
    <location>
        <begin position="356"/>
        <end position="378"/>
    </location>
</feature>
<accession>A0A9D1IQ61</accession>
<sequence>MCGIYNSTLFSLLSLEVNTLLLVKIIVLVLALAVLIFFVAPRKLKVQKTAKKEVKKPSAKQESKKSSVKKVATKASANKEDKSVKKVNKTIYAVLTILLGTLGINKFYAGKIKAGILSIVFCWTLIPTILSIAEFITILTEKSDKEGKIPVTSKRRTNVLFGTSLVLFVLFTLGSIIPWESLFNITIFSDFNSFLSEIKIGDYAVFSNIIGAPIVTDSTGYASGVINAFGSFTMLDVAIFLLIITAVIALCSKIKFNDFIATETEGIKKVLPIAITAMLISIVLVIMVTSGVATTIANWIISITDGFNIATATLSSMVGSVLTSDFYYFASTVGVVFTSVVSNADLYGVIGFIMQSIYYLMMIFAPTSVALIIGLYYLNIPFGKWFKYIWKVLLALLIIIVVASIIIFALV</sequence>
<comment type="caution">
    <text evidence="8">The sequence shown here is derived from an EMBL/GenBank/DDBJ whole genome shotgun (WGS) entry which is preliminary data.</text>
</comment>
<feature type="transmembrane region" description="Helical" evidence="6">
    <location>
        <begin position="115"/>
        <end position="139"/>
    </location>
</feature>
<evidence type="ECO:0000313" key="8">
    <source>
        <dbReference type="EMBL" id="HIU39899.1"/>
    </source>
</evidence>
<protein>
    <submittedName>
        <fullName evidence="8">NINE protein</fullName>
    </submittedName>
</protein>
<feature type="region of interest" description="Disordered" evidence="5">
    <location>
        <begin position="55"/>
        <end position="74"/>
    </location>
</feature>
<dbReference type="GO" id="GO:0016020">
    <property type="term" value="C:membrane"/>
    <property type="evidence" value="ECO:0007669"/>
    <property type="project" value="UniProtKB-SubCell"/>
</dbReference>
<feature type="transmembrane region" description="Helical" evidence="6">
    <location>
        <begin position="159"/>
        <end position="179"/>
    </location>
</feature>
<proteinExistence type="predicted"/>
<evidence type="ECO:0000256" key="1">
    <source>
        <dbReference type="ARBA" id="ARBA00004141"/>
    </source>
</evidence>
<feature type="transmembrane region" description="Helical" evidence="6">
    <location>
        <begin position="91"/>
        <end position="109"/>
    </location>
</feature>
<evidence type="ECO:0000256" key="2">
    <source>
        <dbReference type="ARBA" id="ARBA00022692"/>
    </source>
</evidence>
<dbReference type="EMBL" id="DVMT01000015">
    <property type="protein sequence ID" value="HIU39899.1"/>
    <property type="molecule type" value="Genomic_DNA"/>
</dbReference>
<keyword evidence="3 6" id="KW-1133">Transmembrane helix</keyword>
<evidence type="ECO:0000256" key="3">
    <source>
        <dbReference type="ARBA" id="ARBA00022989"/>
    </source>
</evidence>
<feature type="transmembrane region" description="Helical" evidence="6">
    <location>
        <begin position="228"/>
        <end position="250"/>
    </location>
</feature>
<feature type="domain" description="TM2" evidence="7">
    <location>
        <begin position="86"/>
        <end position="136"/>
    </location>
</feature>
<feature type="transmembrane region" description="Helical" evidence="6">
    <location>
        <begin position="326"/>
        <end position="350"/>
    </location>
</feature>
<dbReference type="Pfam" id="PF05154">
    <property type="entry name" value="TM2"/>
    <property type="match status" value="1"/>
</dbReference>
<dbReference type="AlphaFoldDB" id="A0A9D1IQ61"/>
<keyword evidence="2 6" id="KW-0812">Transmembrane</keyword>
<evidence type="ECO:0000256" key="6">
    <source>
        <dbReference type="SAM" id="Phobius"/>
    </source>
</evidence>
<feature type="transmembrane region" description="Helical" evidence="6">
    <location>
        <begin position="20"/>
        <end position="40"/>
    </location>
</feature>
<dbReference type="Proteomes" id="UP000824074">
    <property type="component" value="Unassembled WGS sequence"/>
</dbReference>
<feature type="transmembrane region" description="Helical" evidence="6">
    <location>
        <begin position="390"/>
        <end position="410"/>
    </location>
</feature>
<reference evidence="8" key="2">
    <citation type="journal article" date="2021" name="PeerJ">
        <title>Extensive microbial diversity within the chicken gut microbiome revealed by metagenomics and culture.</title>
        <authorList>
            <person name="Gilroy R."/>
            <person name="Ravi A."/>
            <person name="Getino M."/>
            <person name="Pursley I."/>
            <person name="Horton D.L."/>
            <person name="Alikhan N.F."/>
            <person name="Baker D."/>
            <person name="Gharbi K."/>
            <person name="Hall N."/>
            <person name="Watson M."/>
            <person name="Adriaenssens E.M."/>
            <person name="Foster-Nyarko E."/>
            <person name="Jarju S."/>
            <person name="Secka A."/>
            <person name="Antonio M."/>
            <person name="Oren A."/>
            <person name="Chaudhuri R.R."/>
            <person name="La Ragione R."/>
            <person name="Hildebrand F."/>
            <person name="Pallen M.J."/>
        </authorList>
    </citation>
    <scope>NUCLEOTIDE SEQUENCE</scope>
    <source>
        <strain evidence="8">CHK193-30670</strain>
    </source>
</reference>
<name>A0A9D1IQ61_9FIRM</name>
<evidence type="ECO:0000259" key="7">
    <source>
        <dbReference type="Pfam" id="PF05154"/>
    </source>
</evidence>
<feature type="transmembrane region" description="Helical" evidence="6">
    <location>
        <begin position="270"/>
        <end position="290"/>
    </location>
</feature>
<evidence type="ECO:0000256" key="5">
    <source>
        <dbReference type="SAM" id="MobiDB-lite"/>
    </source>
</evidence>
<evidence type="ECO:0000313" key="9">
    <source>
        <dbReference type="Proteomes" id="UP000824074"/>
    </source>
</evidence>
<keyword evidence="4 6" id="KW-0472">Membrane</keyword>